<dbReference type="GO" id="GO:1903607">
    <property type="term" value="P:cytochrome c biosynthetic process"/>
    <property type="evidence" value="ECO:0007669"/>
    <property type="project" value="TreeGrafter"/>
</dbReference>
<keyword evidence="7 12" id="KW-0997">Cell inner membrane</keyword>
<dbReference type="GO" id="GO:0015886">
    <property type="term" value="P:heme transport"/>
    <property type="evidence" value="ECO:0007669"/>
    <property type="project" value="InterPro"/>
</dbReference>
<feature type="region of interest" description="Disordered" evidence="13">
    <location>
        <begin position="56"/>
        <end position="76"/>
    </location>
</feature>
<accession>A0A1E8F9K7</accession>
<comment type="function">
    <text evidence="1 12">Required for the export of heme to the periplasm for the biogenesis of c-type cytochromes.</text>
</comment>
<evidence type="ECO:0000256" key="13">
    <source>
        <dbReference type="SAM" id="MobiDB-lite"/>
    </source>
</evidence>
<reference evidence="14 15" key="1">
    <citation type="submission" date="2016-09" db="EMBL/GenBank/DDBJ databases">
        <title>Alteromonas lipolytica, a new species isolated from sea water.</title>
        <authorList>
            <person name="Wu Y.-H."/>
            <person name="Cheng H."/>
            <person name="Xu X.-W."/>
        </authorList>
    </citation>
    <scope>NUCLEOTIDE SEQUENCE [LARGE SCALE GENOMIC DNA]</scope>
    <source>
        <strain evidence="14 15">JW12</strain>
    </source>
</reference>
<proteinExistence type="inferred from homology"/>
<evidence type="ECO:0000256" key="5">
    <source>
        <dbReference type="ARBA" id="ARBA00022448"/>
    </source>
</evidence>
<evidence type="ECO:0000256" key="4">
    <source>
        <dbReference type="ARBA" id="ARBA00016461"/>
    </source>
</evidence>
<dbReference type="NCBIfam" id="TIGR03141">
    <property type="entry name" value="cytochro_ccmD"/>
    <property type="match status" value="1"/>
</dbReference>
<keyword evidence="6 12" id="KW-1003">Cell membrane</keyword>
<dbReference type="EMBL" id="MJIC01000016">
    <property type="protein sequence ID" value="OFI32600.1"/>
    <property type="molecule type" value="Genomic_DNA"/>
</dbReference>
<keyword evidence="15" id="KW-1185">Reference proteome</keyword>
<dbReference type="AlphaFoldDB" id="A0A1E8F9K7"/>
<organism evidence="14 15">
    <name type="scientific">Alteromonas lipolytica</name>
    <dbReference type="NCBI Taxonomy" id="1856405"/>
    <lineage>
        <taxon>Bacteria</taxon>
        <taxon>Pseudomonadati</taxon>
        <taxon>Pseudomonadota</taxon>
        <taxon>Gammaproteobacteria</taxon>
        <taxon>Alteromonadales</taxon>
        <taxon>Alteromonadaceae</taxon>
        <taxon>Alteromonas/Salinimonas group</taxon>
        <taxon>Alteromonas</taxon>
    </lineage>
</organism>
<comment type="subcellular location">
    <subcellularLocation>
        <location evidence="2 12">Cell inner membrane</location>
        <topology evidence="2 12">Single-pass membrane protein</topology>
    </subcellularLocation>
</comment>
<name>A0A1E8F9K7_9ALTE</name>
<comment type="caution">
    <text evidence="14">The sequence shown here is derived from an EMBL/GenBank/DDBJ whole genome shotgun (WGS) entry which is preliminary data.</text>
</comment>
<dbReference type="InterPro" id="IPR052075">
    <property type="entry name" value="Heme_exporter_D"/>
</dbReference>
<evidence type="ECO:0000256" key="7">
    <source>
        <dbReference type="ARBA" id="ARBA00022519"/>
    </source>
</evidence>
<dbReference type="STRING" id="1856405.BFC17_05450"/>
<evidence type="ECO:0000256" key="9">
    <source>
        <dbReference type="ARBA" id="ARBA00022748"/>
    </source>
</evidence>
<protein>
    <recommendedName>
        <fullName evidence="4 12">Heme exporter protein D</fullName>
    </recommendedName>
</protein>
<keyword evidence="11 12" id="KW-0472">Membrane</keyword>
<evidence type="ECO:0000256" key="11">
    <source>
        <dbReference type="ARBA" id="ARBA00023136"/>
    </source>
</evidence>
<dbReference type="RefSeq" id="WP_070178128.1">
    <property type="nucleotide sequence ID" value="NZ_BMJR01000005.1"/>
</dbReference>
<keyword evidence="10 12" id="KW-1133">Transmembrane helix</keyword>
<dbReference type="PANTHER" id="PTHR37531">
    <property type="entry name" value="HEME EXPORTER PROTEIN D"/>
    <property type="match status" value="1"/>
</dbReference>
<feature type="transmembrane region" description="Helical" evidence="12">
    <location>
        <begin position="15"/>
        <end position="35"/>
    </location>
</feature>
<keyword evidence="5 12" id="KW-0813">Transport</keyword>
<evidence type="ECO:0000313" key="14">
    <source>
        <dbReference type="EMBL" id="OFI32600.1"/>
    </source>
</evidence>
<keyword evidence="8 12" id="KW-0812">Transmembrane</keyword>
<dbReference type="InterPro" id="IPR007078">
    <property type="entry name" value="Haem_export_protD_CcmD"/>
</dbReference>
<dbReference type="GO" id="GO:0017004">
    <property type="term" value="P:cytochrome complex assembly"/>
    <property type="evidence" value="ECO:0007669"/>
    <property type="project" value="UniProtKB-KW"/>
</dbReference>
<sequence length="76" mass="8361">MQFDNLADFFAMGGYALYVWLSFGVSLLALLWIVLDSAATHKKLLKTAQSEQARQARIDAARKAKPINSESEQAGS</sequence>
<keyword evidence="9 12" id="KW-0201">Cytochrome c-type biogenesis</keyword>
<dbReference type="OrthoDB" id="9815607at2"/>
<evidence type="ECO:0000256" key="8">
    <source>
        <dbReference type="ARBA" id="ARBA00022692"/>
    </source>
</evidence>
<dbReference type="Proteomes" id="UP000176037">
    <property type="component" value="Unassembled WGS sequence"/>
</dbReference>
<dbReference type="GO" id="GO:0005886">
    <property type="term" value="C:plasma membrane"/>
    <property type="evidence" value="ECO:0007669"/>
    <property type="project" value="UniProtKB-SubCell"/>
</dbReference>
<gene>
    <name evidence="14" type="ORF">BFC17_05450</name>
</gene>
<evidence type="ECO:0000256" key="10">
    <source>
        <dbReference type="ARBA" id="ARBA00022989"/>
    </source>
</evidence>
<evidence type="ECO:0000256" key="1">
    <source>
        <dbReference type="ARBA" id="ARBA00002442"/>
    </source>
</evidence>
<evidence type="ECO:0000256" key="6">
    <source>
        <dbReference type="ARBA" id="ARBA00022475"/>
    </source>
</evidence>
<dbReference type="PANTHER" id="PTHR37531:SF1">
    <property type="entry name" value="HEME EXPORTER PROTEIN D"/>
    <property type="match status" value="1"/>
</dbReference>
<comment type="similarity">
    <text evidence="3 12">Belongs to the CcmD/CycX/HelD family.</text>
</comment>
<evidence type="ECO:0000256" key="3">
    <source>
        <dbReference type="ARBA" id="ARBA00008741"/>
    </source>
</evidence>
<evidence type="ECO:0000256" key="12">
    <source>
        <dbReference type="RuleBase" id="RU363101"/>
    </source>
</evidence>
<dbReference type="Pfam" id="PF04995">
    <property type="entry name" value="CcmD"/>
    <property type="match status" value="1"/>
</dbReference>
<evidence type="ECO:0000313" key="15">
    <source>
        <dbReference type="Proteomes" id="UP000176037"/>
    </source>
</evidence>
<evidence type="ECO:0000256" key="2">
    <source>
        <dbReference type="ARBA" id="ARBA00004377"/>
    </source>
</evidence>